<comment type="caution">
    <text evidence="1">The sequence shown here is derived from an EMBL/GenBank/DDBJ whole genome shotgun (WGS) entry which is preliminary data.</text>
</comment>
<evidence type="ECO:0000313" key="2">
    <source>
        <dbReference type="Proteomes" id="UP000528734"/>
    </source>
</evidence>
<protein>
    <submittedName>
        <fullName evidence="1">Uncharacterized protein</fullName>
    </submittedName>
</protein>
<accession>A0A7Y4H153</accession>
<gene>
    <name evidence="1" type="ORF">HCN50_03880</name>
</gene>
<dbReference type="EMBL" id="JAAVLW010000001">
    <property type="protein sequence ID" value="NOJ45397.1"/>
    <property type="molecule type" value="Genomic_DNA"/>
</dbReference>
<dbReference type="AlphaFoldDB" id="A0A7Y4H153"/>
<sequence length="108" mass="12128">MNDALALVERTDERWYEAELCRLMAEALITKSDGLYAEGWLRRALETAQKQGARFWELRAATSMARLWRDRGKGADARDLLAPIYGGFTEGFDTCDLKEAAALLAELA</sequence>
<dbReference type="RefSeq" id="WP_171708262.1">
    <property type="nucleotide sequence ID" value="NZ_JAAVLW010000001.1"/>
</dbReference>
<dbReference type="Gene3D" id="1.25.40.10">
    <property type="entry name" value="Tetratricopeptide repeat domain"/>
    <property type="match status" value="1"/>
</dbReference>
<keyword evidence="2" id="KW-1185">Reference proteome</keyword>
<evidence type="ECO:0000313" key="1">
    <source>
        <dbReference type="EMBL" id="NOJ45397.1"/>
    </source>
</evidence>
<dbReference type="InterPro" id="IPR011990">
    <property type="entry name" value="TPR-like_helical_dom_sf"/>
</dbReference>
<name>A0A7Y4H153_9BRAD</name>
<proteinExistence type="predicted"/>
<organism evidence="1 2">
    <name type="scientific">Bradyrhizobium archetypum</name>
    <dbReference type="NCBI Taxonomy" id="2721160"/>
    <lineage>
        <taxon>Bacteria</taxon>
        <taxon>Pseudomonadati</taxon>
        <taxon>Pseudomonadota</taxon>
        <taxon>Alphaproteobacteria</taxon>
        <taxon>Hyphomicrobiales</taxon>
        <taxon>Nitrobacteraceae</taxon>
        <taxon>Bradyrhizobium</taxon>
    </lineage>
</organism>
<dbReference type="Proteomes" id="UP000528734">
    <property type="component" value="Unassembled WGS sequence"/>
</dbReference>
<reference evidence="1 2" key="1">
    <citation type="submission" date="2020-03" db="EMBL/GenBank/DDBJ databases">
        <title>Bradyrhizobium diversity isolated from nodules of Muelleranthus trifoliolatus.</title>
        <authorList>
            <person name="Klepa M."/>
            <person name="Helene L."/>
            <person name="Hungria M."/>
        </authorList>
    </citation>
    <scope>NUCLEOTIDE SEQUENCE [LARGE SCALE GENOMIC DNA]</scope>
    <source>
        <strain evidence="1 2">WSM 1744</strain>
    </source>
</reference>